<dbReference type="RefSeq" id="WP_074718085.1">
    <property type="nucleotide sequence ID" value="NZ_FNPG01000020.1"/>
</dbReference>
<dbReference type="STRING" id="1122142.SAMN02910414_01725"/>
<reference evidence="9 10" key="1">
    <citation type="submission" date="2016-10" db="EMBL/GenBank/DDBJ databases">
        <authorList>
            <person name="de Groot N.N."/>
        </authorList>
    </citation>
    <scope>NUCLEOTIDE SEQUENCE [LARGE SCALE GENOMIC DNA]</scope>
    <source>
        <strain evidence="9 10">DSM 14045</strain>
    </source>
</reference>
<keyword evidence="1 7" id="KW-0489">Methyltransferase</keyword>
<dbReference type="InterPro" id="IPR003726">
    <property type="entry name" value="HCY_dom"/>
</dbReference>
<evidence type="ECO:0000313" key="10">
    <source>
        <dbReference type="Proteomes" id="UP000183918"/>
    </source>
</evidence>
<keyword evidence="2 7" id="KW-0808">Transferase</keyword>
<dbReference type="Proteomes" id="UP000183918">
    <property type="component" value="Unassembled WGS sequence"/>
</dbReference>
<keyword evidence="4 6" id="KW-0862">Zinc</keyword>
<keyword evidence="10" id="KW-1185">Reference proteome</keyword>
<feature type="binding site" evidence="7">
    <location>
        <position position="294"/>
    </location>
    <ligand>
        <name>Zn(2+)</name>
        <dbReference type="ChEBI" id="CHEBI:29105"/>
    </ligand>
</feature>
<evidence type="ECO:0000256" key="4">
    <source>
        <dbReference type="ARBA" id="ARBA00022833"/>
    </source>
</evidence>
<feature type="binding site" evidence="7">
    <location>
        <position position="293"/>
    </location>
    <ligand>
        <name>Zn(2+)</name>
        <dbReference type="ChEBI" id="CHEBI:29105"/>
    </ligand>
</feature>
<dbReference type="GO" id="GO:0009086">
    <property type="term" value="P:methionine biosynthetic process"/>
    <property type="evidence" value="ECO:0007669"/>
    <property type="project" value="InterPro"/>
</dbReference>
<dbReference type="InterPro" id="IPR036589">
    <property type="entry name" value="HCY_dom_sf"/>
</dbReference>
<dbReference type="PANTHER" id="PTHR46015:SF1">
    <property type="entry name" value="HOMOCYSTEINE S-METHYLTRANSFERASE-LIKE ISOFORM 1"/>
    <property type="match status" value="1"/>
</dbReference>
<evidence type="ECO:0000256" key="2">
    <source>
        <dbReference type="ARBA" id="ARBA00022679"/>
    </source>
</evidence>
<evidence type="ECO:0000313" key="9">
    <source>
        <dbReference type="EMBL" id="SDY51374.1"/>
    </source>
</evidence>
<protein>
    <recommendedName>
        <fullName evidence="5">S-methylmethionine:homocysteine methyltransferase</fullName>
    </recommendedName>
</protein>
<feature type="domain" description="Hcy-binding" evidence="8">
    <location>
        <begin position="2"/>
        <end position="308"/>
    </location>
</feature>
<comment type="cofactor">
    <cofactor evidence="6">
        <name>Zn(2+)</name>
        <dbReference type="ChEBI" id="CHEBI:29105"/>
    </cofactor>
    <text evidence="6">Binds 1 zinc ion per subunit.</text>
</comment>
<dbReference type="PANTHER" id="PTHR46015">
    <property type="entry name" value="ZGC:172121"/>
    <property type="match status" value="1"/>
</dbReference>
<dbReference type="InterPro" id="IPR017226">
    <property type="entry name" value="BHMT-like"/>
</dbReference>
<evidence type="ECO:0000259" key="8">
    <source>
        <dbReference type="PROSITE" id="PS50970"/>
    </source>
</evidence>
<sequence>MGRIDDFLKQGKLIVMDGAMGTELEKRGYNVSDALWSAKFLKENPDAIKQIHKDYMEAGANVVTCCSYQATIPGFMDAGYSEAEAEVLIRKSMEIALLAREEWWQESGKEKGCDYPVIAGDIGPYGAYLADGSEYSGAYDLTKEEYKDFHSKRINILKDAGAEIFAVETCPKLDEAKAVAELLEELDSDFWVSFTVKTPDRISDGTPIKDVVECMNKYSHIKAIGVNCVAPEIVEDIILNLRNESDIPICVYPNSGEVYDGINKVWNGAPDGISFAQRAKKWQIAGARFIGGCCRTSPDDIKEVAKLRDISTNPIIIKAK</sequence>
<dbReference type="EMBL" id="FNPG01000020">
    <property type="protein sequence ID" value="SDY51374.1"/>
    <property type="molecule type" value="Genomic_DNA"/>
</dbReference>
<dbReference type="NCBIfam" id="NF007020">
    <property type="entry name" value="PRK09485.1"/>
    <property type="match status" value="1"/>
</dbReference>
<dbReference type="SUPFAM" id="SSF82282">
    <property type="entry name" value="Homocysteine S-methyltransferase"/>
    <property type="match status" value="1"/>
</dbReference>
<dbReference type="AlphaFoldDB" id="A0A1H3KIF4"/>
<dbReference type="Pfam" id="PF02574">
    <property type="entry name" value="S-methyl_trans"/>
    <property type="match status" value="1"/>
</dbReference>
<feature type="binding site" evidence="6 7">
    <location>
        <position position="228"/>
    </location>
    <ligand>
        <name>Zn(2+)</name>
        <dbReference type="ChEBI" id="CHEBI:29105"/>
    </ligand>
</feature>
<dbReference type="PIRSF" id="PIRSF037505">
    <property type="entry name" value="Betaine_HMT"/>
    <property type="match status" value="1"/>
</dbReference>
<evidence type="ECO:0000256" key="3">
    <source>
        <dbReference type="ARBA" id="ARBA00022723"/>
    </source>
</evidence>
<evidence type="ECO:0000256" key="5">
    <source>
        <dbReference type="ARBA" id="ARBA00076752"/>
    </source>
</evidence>
<gene>
    <name evidence="9" type="ORF">SAMN02910414_01725</name>
</gene>
<dbReference type="FunFam" id="3.20.20.330:FF:000002">
    <property type="entry name" value="Homocysteine S-methyltransferase"/>
    <property type="match status" value="1"/>
</dbReference>
<evidence type="ECO:0000256" key="7">
    <source>
        <dbReference type="PROSITE-ProRule" id="PRU00333"/>
    </source>
</evidence>
<dbReference type="GO" id="GO:0008270">
    <property type="term" value="F:zinc ion binding"/>
    <property type="evidence" value="ECO:0007669"/>
    <property type="project" value="InterPro"/>
</dbReference>
<dbReference type="GO" id="GO:0032259">
    <property type="term" value="P:methylation"/>
    <property type="evidence" value="ECO:0007669"/>
    <property type="project" value="UniProtKB-KW"/>
</dbReference>
<dbReference type="GO" id="GO:0008898">
    <property type="term" value="F:S-adenosylmethionine-homocysteine S-methyltransferase activity"/>
    <property type="evidence" value="ECO:0007669"/>
    <property type="project" value="TreeGrafter"/>
</dbReference>
<dbReference type="InterPro" id="IPR051486">
    <property type="entry name" value="Hcy_S-methyltransferase"/>
</dbReference>
<proteinExistence type="predicted"/>
<organism evidence="9 10">
    <name type="scientific">Lachnobacterium bovis DSM 14045</name>
    <dbReference type="NCBI Taxonomy" id="1122142"/>
    <lineage>
        <taxon>Bacteria</taxon>
        <taxon>Bacillati</taxon>
        <taxon>Bacillota</taxon>
        <taxon>Clostridia</taxon>
        <taxon>Lachnospirales</taxon>
        <taxon>Lachnospiraceae</taxon>
        <taxon>Lachnobacterium</taxon>
    </lineage>
</organism>
<evidence type="ECO:0000256" key="1">
    <source>
        <dbReference type="ARBA" id="ARBA00022603"/>
    </source>
</evidence>
<name>A0A1H3KIF4_9FIRM</name>
<keyword evidence="3 6" id="KW-0479">Metal-binding</keyword>
<accession>A0A1H3KIF4</accession>
<dbReference type="Gene3D" id="3.20.20.330">
    <property type="entry name" value="Homocysteine-binding-like domain"/>
    <property type="match status" value="1"/>
</dbReference>
<evidence type="ECO:0000256" key="6">
    <source>
        <dbReference type="PIRSR" id="PIRSR037505-2"/>
    </source>
</evidence>
<dbReference type="GO" id="GO:0033528">
    <property type="term" value="P:S-methylmethionine cycle"/>
    <property type="evidence" value="ECO:0007669"/>
    <property type="project" value="TreeGrafter"/>
</dbReference>
<dbReference type="PROSITE" id="PS50970">
    <property type="entry name" value="HCY"/>
    <property type="match status" value="1"/>
</dbReference>
<dbReference type="OrthoDB" id="9803687at2"/>